<proteinExistence type="predicted"/>
<feature type="region of interest" description="Disordered" evidence="1">
    <location>
        <begin position="77"/>
        <end position="154"/>
    </location>
</feature>
<dbReference type="GO" id="GO:0140664">
    <property type="term" value="F:ATP-dependent DNA damage sensor activity"/>
    <property type="evidence" value="ECO:0007669"/>
    <property type="project" value="InterPro"/>
</dbReference>
<feature type="compositionally biased region" description="Polar residues" evidence="1">
    <location>
        <begin position="197"/>
        <end position="207"/>
    </location>
</feature>
<accession>A0A061QU42</accession>
<dbReference type="Pfam" id="PF08676">
    <property type="entry name" value="MutL_C"/>
    <property type="match status" value="1"/>
</dbReference>
<dbReference type="AlphaFoldDB" id="A0A061QU42"/>
<dbReference type="FunFam" id="3.30.1370.100:FF:000001">
    <property type="entry name" value="Mismatch repair endonuclease pms1, putative"/>
    <property type="match status" value="1"/>
</dbReference>
<dbReference type="GO" id="GO:0032389">
    <property type="term" value="C:MutLalpha complex"/>
    <property type="evidence" value="ECO:0007669"/>
    <property type="project" value="TreeGrafter"/>
</dbReference>
<name>A0A061QU42_9CHLO</name>
<dbReference type="GO" id="GO:0006298">
    <property type="term" value="P:mismatch repair"/>
    <property type="evidence" value="ECO:0007669"/>
    <property type="project" value="InterPro"/>
</dbReference>
<dbReference type="PANTHER" id="PTHR10073">
    <property type="entry name" value="DNA MISMATCH REPAIR PROTEIN MLH, PMS, MUTL"/>
    <property type="match status" value="1"/>
</dbReference>
<gene>
    <name evidence="3" type="primary">PMS2</name>
    <name evidence="3" type="ORF">TSPGSL018_21157</name>
</gene>
<dbReference type="GO" id="GO:0016887">
    <property type="term" value="F:ATP hydrolysis activity"/>
    <property type="evidence" value="ECO:0007669"/>
    <property type="project" value="InterPro"/>
</dbReference>
<dbReference type="InterPro" id="IPR037198">
    <property type="entry name" value="MutL_C_sf"/>
</dbReference>
<evidence type="ECO:0000313" key="3">
    <source>
        <dbReference type="EMBL" id="JAC63228.1"/>
    </source>
</evidence>
<dbReference type="InterPro" id="IPR042120">
    <property type="entry name" value="MutL_C_dimsub"/>
</dbReference>
<feature type="compositionally biased region" description="Pro residues" evidence="1">
    <location>
        <begin position="12"/>
        <end position="21"/>
    </location>
</feature>
<feature type="non-terminal residue" evidence="3">
    <location>
        <position position="1"/>
    </location>
</feature>
<feature type="compositionally biased region" description="Low complexity" evidence="1">
    <location>
        <begin position="93"/>
        <end position="104"/>
    </location>
</feature>
<organism evidence="3">
    <name type="scientific">Tetraselmis sp. GSL018</name>
    <dbReference type="NCBI Taxonomy" id="582737"/>
    <lineage>
        <taxon>Eukaryota</taxon>
        <taxon>Viridiplantae</taxon>
        <taxon>Chlorophyta</taxon>
        <taxon>core chlorophytes</taxon>
        <taxon>Chlorodendrophyceae</taxon>
        <taxon>Chlorodendrales</taxon>
        <taxon>Chlorodendraceae</taxon>
        <taxon>Tetraselmis</taxon>
    </lineage>
</organism>
<dbReference type="Gene3D" id="3.30.1540.20">
    <property type="entry name" value="MutL, C-terminal domain, dimerisation subdomain"/>
    <property type="match status" value="1"/>
</dbReference>
<evidence type="ECO:0000256" key="1">
    <source>
        <dbReference type="SAM" id="MobiDB-lite"/>
    </source>
</evidence>
<dbReference type="InterPro" id="IPR042121">
    <property type="entry name" value="MutL_C_regsub"/>
</dbReference>
<feature type="compositionally biased region" description="Basic and acidic residues" evidence="1">
    <location>
        <begin position="1"/>
        <end position="11"/>
    </location>
</feature>
<dbReference type="Gene3D" id="3.30.1370.100">
    <property type="entry name" value="MutL, C-terminal domain, regulatory subdomain"/>
    <property type="match status" value="1"/>
</dbReference>
<dbReference type="EMBL" id="GBEZ01023676">
    <property type="protein sequence ID" value="JAC63228.1"/>
    <property type="molecule type" value="Transcribed_RNA"/>
</dbReference>
<dbReference type="SUPFAM" id="SSF118116">
    <property type="entry name" value="DNA mismatch repair protein MutL"/>
    <property type="match status" value="1"/>
</dbReference>
<feature type="region of interest" description="Disordered" evidence="1">
    <location>
        <begin position="1"/>
        <end position="57"/>
    </location>
</feature>
<dbReference type="SMART" id="SM00853">
    <property type="entry name" value="MutL_C"/>
    <property type="match status" value="1"/>
</dbReference>
<feature type="domain" description="MutL C-terminal dimerisation" evidence="2">
    <location>
        <begin position="236"/>
        <end position="393"/>
    </location>
</feature>
<evidence type="ECO:0000259" key="2">
    <source>
        <dbReference type="SMART" id="SM00853"/>
    </source>
</evidence>
<dbReference type="PANTHER" id="PTHR10073:SF52">
    <property type="entry name" value="MISMATCH REPAIR ENDONUCLEASE PMS2"/>
    <property type="match status" value="1"/>
</dbReference>
<dbReference type="InterPro" id="IPR038973">
    <property type="entry name" value="MutL/Mlh/Pms-like"/>
</dbReference>
<dbReference type="GO" id="GO:0005524">
    <property type="term" value="F:ATP binding"/>
    <property type="evidence" value="ECO:0007669"/>
    <property type="project" value="InterPro"/>
</dbReference>
<dbReference type="InterPro" id="IPR014790">
    <property type="entry name" value="MutL_C"/>
</dbReference>
<reference evidence="3" key="1">
    <citation type="submission" date="2014-05" db="EMBL/GenBank/DDBJ databases">
        <title>The transcriptome of the halophilic microalga Tetraselmis sp. GSL018 isolated from the Great Salt Lake, Utah.</title>
        <authorList>
            <person name="Jinkerson R.E."/>
            <person name="D'Adamo S."/>
            <person name="Posewitz M.C."/>
        </authorList>
    </citation>
    <scope>NUCLEOTIDE SEQUENCE</scope>
    <source>
        <strain evidence="3">GSL018</strain>
    </source>
</reference>
<feature type="region of interest" description="Disordered" evidence="1">
    <location>
        <begin position="195"/>
        <end position="216"/>
    </location>
</feature>
<sequence>ATALPGEDRAEAPPPSAPPPRELSAEDVCAEDGGSPAGGPPAEREGLPALATCDGGPSERLAGSAVIRSALLSVGSDGPGGCQAEDPAAVDQASPSAESPEASAHQTEEKEDAGNEGLFRSSSPKAAAFPDGSSRTATLIEGTGGGWGPFGPEKHWTVAQNGDLHVPCDLQAIKKRLANSSGLCSARAPKKSRQDFAASSLQGSDQGAASREATEEAAAEELEKVFDKNDFRHMEILGQFNLGFIIGRLDDDCFIVDQHASDEKYNFERLQQSTLLNKQPLLHPQALHITASEEMTIRENMKVFQANGFDFQDTANGLKLAAVPFSKNTTFGAEDVQELCTLLEGGVGAAGGALGNLSSSEGLALRGFVRPSKVRAMLAMRACRSSIMIGRALDTRQMRQVLDHLAEIESPWNCPHGRPTMRHLCKLPPPKTS</sequence>
<protein>
    <submittedName>
        <fullName evidence="3">DNA mismatch repair protein PMS2</fullName>
    </submittedName>
</protein>